<sequence length="85" mass="9524">MGEPIQMKPLPGQGFLCFRGLLLSHILDVEDTIKRRNQVDLQVAEQQTIQAYKQPKEELNAPSLAGPCTDGRDNIAVISERYEVT</sequence>
<keyword evidence="2" id="KW-1185">Reference proteome</keyword>
<gene>
    <name evidence="1" type="ORF">PECUL_23A002226</name>
</gene>
<name>A0AAD1W232_PELCU</name>
<dbReference type="AlphaFoldDB" id="A0AAD1W232"/>
<protein>
    <submittedName>
        <fullName evidence="1">Uncharacterized protein</fullName>
    </submittedName>
</protein>
<accession>A0AAD1W232</accession>
<dbReference type="EMBL" id="OW240915">
    <property type="protein sequence ID" value="CAH2283636.1"/>
    <property type="molecule type" value="Genomic_DNA"/>
</dbReference>
<reference evidence="1" key="1">
    <citation type="submission" date="2022-03" db="EMBL/GenBank/DDBJ databases">
        <authorList>
            <person name="Alioto T."/>
            <person name="Alioto T."/>
            <person name="Gomez Garrido J."/>
        </authorList>
    </citation>
    <scope>NUCLEOTIDE SEQUENCE</scope>
</reference>
<proteinExistence type="predicted"/>
<evidence type="ECO:0000313" key="1">
    <source>
        <dbReference type="EMBL" id="CAH2283636.1"/>
    </source>
</evidence>
<dbReference type="Proteomes" id="UP001295444">
    <property type="component" value="Chromosome 04"/>
</dbReference>
<organism evidence="1 2">
    <name type="scientific">Pelobates cultripes</name>
    <name type="common">Western spadefoot toad</name>
    <dbReference type="NCBI Taxonomy" id="61616"/>
    <lineage>
        <taxon>Eukaryota</taxon>
        <taxon>Metazoa</taxon>
        <taxon>Chordata</taxon>
        <taxon>Craniata</taxon>
        <taxon>Vertebrata</taxon>
        <taxon>Euteleostomi</taxon>
        <taxon>Amphibia</taxon>
        <taxon>Batrachia</taxon>
        <taxon>Anura</taxon>
        <taxon>Pelobatoidea</taxon>
        <taxon>Pelobatidae</taxon>
        <taxon>Pelobates</taxon>
    </lineage>
</organism>
<evidence type="ECO:0000313" key="2">
    <source>
        <dbReference type="Proteomes" id="UP001295444"/>
    </source>
</evidence>